<evidence type="ECO:0000313" key="1">
    <source>
        <dbReference type="EMBL" id="KGJ03994.1"/>
    </source>
</evidence>
<gene>
    <name evidence="1" type="ORF">IT41_11860</name>
    <name evidence="2" type="ORF">SAMN04487972_103238</name>
</gene>
<dbReference type="AlphaFoldDB" id="A0A099F0N4"/>
<organism evidence="1 3">
    <name type="scientific">Paracoccus halophilus</name>
    <dbReference type="NCBI Taxonomy" id="376733"/>
    <lineage>
        <taxon>Bacteria</taxon>
        <taxon>Pseudomonadati</taxon>
        <taxon>Pseudomonadota</taxon>
        <taxon>Alphaproteobacteria</taxon>
        <taxon>Rhodobacterales</taxon>
        <taxon>Paracoccaceae</taxon>
        <taxon>Paracoccus</taxon>
    </lineage>
</organism>
<reference evidence="2 4" key="3">
    <citation type="submission" date="2016-10" db="EMBL/GenBank/DDBJ databases">
        <authorList>
            <person name="de Groot N.N."/>
        </authorList>
    </citation>
    <scope>NUCLEOTIDE SEQUENCE [LARGE SCALE GENOMIC DNA]</scope>
    <source>
        <strain evidence="2 4">CGMCC 1.6117</strain>
    </source>
</reference>
<reference evidence="1 3" key="1">
    <citation type="submission" date="2014-09" db="EMBL/GenBank/DDBJ databases">
        <authorList>
            <person name="McGinnis J.M."/>
            <person name="Wolfgang W.J."/>
        </authorList>
    </citation>
    <scope>NUCLEOTIDE SEQUENCE [LARGE SCALE GENOMIC DNA]</scope>
    <source>
        <strain evidence="1 3">JCM 14014</strain>
    </source>
</reference>
<sequence>MKAPVIRNGGIPTQDGAVTRYLADELTGRPWYNPNKPVIFVNGMLNDGAGHAENATRLSAMLGASVYGVFNKSQGGLVDLVQCLTDKLKFASLQKPDQKVLAHGSPANLLLSKYLGPAALALPPRSDFGSWHAITEALYQLEKAAAPGLSKDDYVHGLLGDNAATRALYALLLAAPGGMLGTPIHAHSQGNLIVSNALTGVALARGAGAIRGLEVFSYGSPVQGWPDGLRRVNNALTFDGVGLLDLTMDWSSSKVGYRFSHGLNPLTHAFRYYAEADPEFVINRFRTGGWGMTVNMDEKGLARFLVSLGNNTERLKRIFDRLEKSHWSDSDDVALEYVGLLSDRELVALRDSDGGALVAQLIRLLGAGYLAGSERRAIERLRAIQPLS</sequence>
<dbReference type="EMBL" id="JRKN01000015">
    <property type="protein sequence ID" value="KGJ03994.1"/>
    <property type="molecule type" value="Genomic_DNA"/>
</dbReference>
<accession>A0A099F0N4</accession>
<keyword evidence="3" id="KW-1185">Reference proteome</keyword>
<protein>
    <submittedName>
        <fullName evidence="1">Uncharacterized protein</fullName>
    </submittedName>
</protein>
<name>A0A099F0N4_9RHOB</name>
<dbReference type="RefSeq" id="WP_036741433.1">
    <property type="nucleotide sequence ID" value="NZ_FOJO01000003.1"/>
</dbReference>
<proteinExistence type="predicted"/>
<evidence type="ECO:0000313" key="3">
    <source>
        <dbReference type="Proteomes" id="UP000029846"/>
    </source>
</evidence>
<evidence type="ECO:0000313" key="4">
    <source>
        <dbReference type="Proteomes" id="UP000182312"/>
    </source>
</evidence>
<dbReference type="eggNOG" id="ENOG503135G">
    <property type="taxonomic scope" value="Bacteria"/>
</dbReference>
<reference evidence="1 3" key="2">
    <citation type="submission" date="2014-10" db="EMBL/GenBank/DDBJ databases">
        <title>Paracoccus sanguinis sp. nov., isolated from clinical specimens of New York State patients.</title>
        <authorList>
            <person name="Mingle L.A."/>
            <person name="Cole J.A."/>
            <person name="Lapierre P."/>
            <person name="Musser K.A."/>
        </authorList>
    </citation>
    <scope>NUCLEOTIDE SEQUENCE [LARGE SCALE GENOMIC DNA]</scope>
    <source>
        <strain evidence="1 3">JCM 14014</strain>
    </source>
</reference>
<dbReference type="Proteomes" id="UP000029846">
    <property type="component" value="Unassembled WGS sequence"/>
</dbReference>
<dbReference type="EMBL" id="FOJO01000003">
    <property type="protein sequence ID" value="SFA44617.1"/>
    <property type="molecule type" value="Genomic_DNA"/>
</dbReference>
<evidence type="ECO:0000313" key="2">
    <source>
        <dbReference type="EMBL" id="SFA44617.1"/>
    </source>
</evidence>
<dbReference type="OrthoDB" id="242387at2"/>
<dbReference type="Proteomes" id="UP000182312">
    <property type="component" value="Unassembled WGS sequence"/>
</dbReference>